<reference evidence="2 3" key="1">
    <citation type="submission" date="2023-10" db="EMBL/GenBank/DDBJ databases">
        <title>Development of a sustainable strategy for remediation of hydrocarbon-contaminated territories based on the waste exchange concept.</title>
        <authorList>
            <person name="Krivoruchko A."/>
        </authorList>
    </citation>
    <scope>NUCLEOTIDE SEQUENCE [LARGE SCALE GENOMIC DNA]</scope>
    <source>
        <strain evidence="2 3">IEGM 1322</strain>
    </source>
</reference>
<dbReference type="SUPFAM" id="SSF89796">
    <property type="entry name" value="CoA-transferase family III (CaiB/BaiF)"/>
    <property type="match status" value="1"/>
</dbReference>
<dbReference type="Proteomes" id="UP001185899">
    <property type="component" value="Unassembled WGS sequence"/>
</dbReference>
<dbReference type="InterPro" id="IPR050483">
    <property type="entry name" value="CoA-transferase_III_domain"/>
</dbReference>
<comment type="caution">
    <text evidence="2">The sequence shown here is derived from an EMBL/GenBank/DDBJ whole genome shotgun (WGS) entry which is preliminary data.</text>
</comment>
<dbReference type="PANTHER" id="PTHR48207">
    <property type="entry name" value="SUCCINATE--HYDROXYMETHYLGLUTARATE COA-TRANSFERASE"/>
    <property type="match status" value="1"/>
</dbReference>
<sequence>MANGDRPPLHGVTVVSLEHAVAAPHASRQLADLGARVIKIERVEGGDFGRNYDKAINGTLSSVFLWTSRGKESVAVDLGSEHGSRLLDTLLTTADVLLQNLAPGALDRLGFPIDGLGERFPRLIVVSNSGYGTAGPFSNKRAYDALIQAESGITAATGTPDAMSKPGFSAADVAAGMFMFSAALAGLYQRERTGEGSIFDISMLDSMVDAFSNHVYKSQYTGHPTDRHGMGHPFAVPYGAFQTTDGPIMLGIQNDREWSRFASSVLGRPELVDDPAFATNIARTTNRVAVETLVSKTFEALSSAEVGAALDRAHIAWSNVHDSLTVAAHPQFVERDRWVTIDSPAGPVETLANVITERGKKYRYGAVPTLGEHTESVLSEAGFTAEEIASMRKDGTIS</sequence>
<dbReference type="Gene3D" id="3.30.1540.10">
    <property type="entry name" value="formyl-coa transferase, domain 3"/>
    <property type="match status" value="1"/>
</dbReference>
<organism evidence="2 3">
    <name type="scientific">Rhodococcus cercidiphylli</name>
    <dbReference type="NCBI Taxonomy" id="489916"/>
    <lineage>
        <taxon>Bacteria</taxon>
        <taxon>Bacillati</taxon>
        <taxon>Actinomycetota</taxon>
        <taxon>Actinomycetes</taxon>
        <taxon>Mycobacteriales</taxon>
        <taxon>Nocardiaceae</taxon>
        <taxon>Rhodococcus</taxon>
    </lineage>
</organism>
<dbReference type="InterPro" id="IPR044855">
    <property type="entry name" value="CoA-Trfase_III_dom3_sf"/>
</dbReference>
<dbReference type="Gene3D" id="3.40.50.10540">
    <property type="entry name" value="Crotonobetainyl-coa:carnitine coa-transferase, domain 1"/>
    <property type="match status" value="1"/>
</dbReference>
<evidence type="ECO:0000256" key="1">
    <source>
        <dbReference type="ARBA" id="ARBA00022679"/>
    </source>
</evidence>
<keyword evidence="1" id="KW-0808">Transferase</keyword>
<evidence type="ECO:0000313" key="2">
    <source>
        <dbReference type="EMBL" id="MDV6230602.1"/>
    </source>
</evidence>
<dbReference type="RefSeq" id="WP_317548036.1">
    <property type="nucleotide sequence ID" value="NZ_JAWLKE010000003.1"/>
</dbReference>
<dbReference type="EMBL" id="JAWLKE010000003">
    <property type="protein sequence ID" value="MDV6230602.1"/>
    <property type="molecule type" value="Genomic_DNA"/>
</dbReference>
<name>A0ABU4AWJ8_9NOCA</name>
<proteinExistence type="predicted"/>
<gene>
    <name evidence="2" type="ORF">R3P95_08590</name>
</gene>
<dbReference type="InterPro" id="IPR003673">
    <property type="entry name" value="CoA-Trfase_fam_III"/>
</dbReference>
<evidence type="ECO:0000313" key="3">
    <source>
        <dbReference type="Proteomes" id="UP001185899"/>
    </source>
</evidence>
<keyword evidence="3" id="KW-1185">Reference proteome</keyword>
<dbReference type="InterPro" id="IPR023606">
    <property type="entry name" value="CoA-Trfase_III_dom_1_sf"/>
</dbReference>
<dbReference type="Pfam" id="PF02515">
    <property type="entry name" value="CoA_transf_3"/>
    <property type="match status" value="1"/>
</dbReference>
<accession>A0ABU4AWJ8</accession>
<protein>
    <submittedName>
        <fullName evidence="2">CaiB/BaiF CoA-transferase family protein</fullName>
    </submittedName>
</protein>
<dbReference type="PANTHER" id="PTHR48207:SF3">
    <property type="entry name" value="SUCCINATE--HYDROXYMETHYLGLUTARATE COA-TRANSFERASE"/>
    <property type="match status" value="1"/>
</dbReference>